<reference evidence="1 2" key="1">
    <citation type="submission" date="2018-07" db="EMBL/GenBank/DDBJ databases">
        <title>Genomic Encyclopedia of Type Strains, Phase IV (KMG-IV): sequencing the most valuable type-strain genomes for metagenomic binning, comparative biology and taxonomic classification.</title>
        <authorList>
            <person name="Goeker M."/>
        </authorList>
    </citation>
    <scope>NUCLEOTIDE SEQUENCE [LARGE SCALE GENOMIC DNA]</scope>
    <source>
        <strain evidence="1 2">DSM 44290</strain>
    </source>
</reference>
<dbReference type="STRING" id="1210086.GCA_001613105_00456"/>
<dbReference type="InterPro" id="IPR019587">
    <property type="entry name" value="Polyketide_cyclase/dehydratase"/>
</dbReference>
<dbReference type="Proteomes" id="UP000254869">
    <property type="component" value="Unassembled WGS sequence"/>
</dbReference>
<dbReference type="EMBL" id="QQBC01000001">
    <property type="protein sequence ID" value="RDI69064.1"/>
    <property type="molecule type" value="Genomic_DNA"/>
</dbReference>
<dbReference type="InterPro" id="IPR023393">
    <property type="entry name" value="START-like_dom_sf"/>
</dbReference>
<proteinExistence type="predicted"/>
<organism evidence="1 2">
    <name type="scientific">Nocardia pseudobrasiliensis</name>
    <dbReference type="NCBI Taxonomy" id="45979"/>
    <lineage>
        <taxon>Bacteria</taxon>
        <taxon>Bacillati</taxon>
        <taxon>Actinomycetota</taxon>
        <taxon>Actinomycetes</taxon>
        <taxon>Mycobacteriales</taxon>
        <taxon>Nocardiaceae</taxon>
        <taxon>Nocardia</taxon>
    </lineage>
</organism>
<name>A0A370IHW9_9NOCA</name>
<accession>A0A370IHW9</accession>
<evidence type="ECO:0000313" key="2">
    <source>
        <dbReference type="Proteomes" id="UP000254869"/>
    </source>
</evidence>
<sequence length="193" mass="21457">MMENPTAAALFRIRSDIHVFASPDEVYDTVSDLPRSREWSAECIGGRWISGTPRAVGSVFRGENVRSADVVAWAPVVRGQWSTEAQVVAAEPGRTFAWAMRDKAGNVQESRWSFDLEPTDYGCLVTHRFHMGTATEGIRGITADMDRPTFDKFIEQWSAKVAGDMQATLVRIKKVVEDARLSPSGHSGRLEQQ</sequence>
<dbReference type="RefSeq" id="WP_067990978.1">
    <property type="nucleotide sequence ID" value="NZ_QQBC01000001.1"/>
</dbReference>
<evidence type="ECO:0000313" key="1">
    <source>
        <dbReference type="EMBL" id="RDI69064.1"/>
    </source>
</evidence>
<dbReference type="CDD" id="cd07812">
    <property type="entry name" value="SRPBCC"/>
    <property type="match status" value="1"/>
</dbReference>
<keyword evidence="2" id="KW-1185">Reference proteome</keyword>
<dbReference type="Pfam" id="PF10604">
    <property type="entry name" value="Polyketide_cyc2"/>
    <property type="match status" value="1"/>
</dbReference>
<protein>
    <submittedName>
        <fullName evidence="1">Polyketide cyclase/dehydrase/lipid transport protein</fullName>
    </submittedName>
</protein>
<dbReference type="Gene3D" id="3.30.530.20">
    <property type="match status" value="1"/>
</dbReference>
<gene>
    <name evidence="1" type="ORF">DFR76_101602</name>
</gene>
<dbReference type="SUPFAM" id="SSF55961">
    <property type="entry name" value="Bet v1-like"/>
    <property type="match status" value="1"/>
</dbReference>
<comment type="caution">
    <text evidence="1">The sequence shown here is derived from an EMBL/GenBank/DDBJ whole genome shotgun (WGS) entry which is preliminary data.</text>
</comment>
<dbReference type="AlphaFoldDB" id="A0A370IHW9"/>